<reference evidence="3" key="1">
    <citation type="submission" date="2018-05" db="EMBL/GenBank/DDBJ databases">
        <title>Effector identification in a new, highly contiguous assembly of the strawberry crown rot pathogen Phytophthora cactorum.</title>
        <authorList>
            <person name="Armitage A.D."/>
            <person name="Nellist C.F."/>
            <person name="Bates H."/>
            <person name="Vickerstaff R.J."/>
            <person name="Harrison R.J."/>
        </authorList>
    </citation>
    <scope>NUCLEOTIDE SEQUENCE</scope>
    <source>
        <strain evidence="3">P421</strain>
    </source>
</reference>
<evidence type="ECO:0000313" key="3">
    <source>
        <dbReference type="EMBL" id="KAG3226359.1"/>
    </source>
</evidence>
<dbReference type="EMBL" id="RCMV01000059">
    <property type="protein sequence ID" value="KAG3226359.1"/>
    <property type="molecule type" value="Genomic_DNA"/>
</dbReference>
<keyword evidence="2" id="KW-0812">Transmembrane</keyword>
<gene>
    <name evidence="3" type="ORF">PC129_g3037</name>
</gene>
<dbReference type="Proteomes" id="UP000760860">
    <property type="component" value="Unassembled WGS sequence"/>
</dbReference>
<feature type="transmembrane region" description="Helical" evidence="2">
    <location>
        <begin position="53"/>
        <end position="73"/>
    </location>
</feature>
<keyword evidence="2" id="KW-1133">Transmembrane helix</keyword>
<protein>
    <submittedName>
        <fullName evidence="3">Uncharacterized protein</fullName>
    </submittedName>
</protein>
<evidence type="ECO:0000256" key="2">
    <source>
        <dbReference type="SAM" id="Phobius"/>
    </source>
</evidence>
<evidence type="ECO:0000313" key="4">
    <source>
        <dbReference type="Proteomes" id="UP000760860"/>
    </source>
</evidence>
<keyword evidence="2" id="KW-0472">Membrane</keyword>
<comment type="caution">
    <text evidence="3">The sequence shown here is derived from an EMBL/GenBank/DDBJ whole genome shotgun (WGS) entry which is preliminary data.</text>
</comment>
<feature type="region of interest" description="Disordered" evidence="1">
    <location>
        <begin position="1"/>
        <end position="23"/>
    </location>
</feature>
<proteinExistence type="predicted"/>
<name>A0A8T1INS9_9STRA</name>
<organism evidence="3 4">
    <name type="scientific">Phytophthora cactorum</name>
    <dbReference type="NCBI Taxonomy" id="29920"/>
    <lineage>
        <taxon>Eukaryota</taxon>
        <taxon>Sar</taxon>
        <taxon>Stramenopiles</taxon>
        <taxon>Oomycota</taxon>
        <taxon>Peronosporomycetes</taxon>
        <taxon>Peronosporales</taxon>
        <taxon>Peronosporaceae</taxon>
        <taxon>Phytophthora</taxon>
    </lineage>
</organism>
<evidence type="ECO:0000256" key="1">
    <source>
        <dbReference type="SAM" id="MobiDB-lite"/>
    </source>
</evidence>
<accession>A0A8T1INS9</accession>
<sequence>MFEQIDDLEDFKADLPSGSAECNSEQWQTTHGARVCVANDTSSGQPSSGANPLTFVLLAGVLVVILLLCVLAWQWMVYRKDRPSETHSLASSQESALFDV</sequence>
<dbReference type="AlphaFoldDB" id="A0A8T1INS9"/>